<sequence>MKKAKRLHPSPRNRYHRRAKLSEYRFLKLLRGFAEGLTIDEAAEATRVSVRTVRDLYIRFREALLRAAMTEPFAFGAVGYFVFENDQISSRGSAIFDAVAGSDRMRRVINQHGARVGISTGAGAGFSHLLFETTARMFCELSIPKDNDSLYPEDIRQAYAELHLIALYIVLHKDNPEDPELFANVVASFERIMKDFPKLLEKEELASLIANRKPHRFSSKVLYDDLRRYLLKNPL</sequence>
<dbReference type="Proteomes" id="UP000006746">
    <property type="component" value="Unassembled WGS sequence"/>
</dbReference>
<dbReference type="EMBL" id="AMRL01000036">
    <property type="protein sequence ID" value="EKE68466.1"/>
    <property type="molecule type" value="Genomic_DNA"/>
</dbReference>
<protein>
    <submittedName>
        <fullName evidence="1">Uncharacterized protein</fullName>
    </submittedName>
</protein>
<name>K2IEL0_9PROT</name>
<comment type="caution">
    <text evidence="1">The sequence shown here is derived from an EMBL/GenBank/DDBJ whole genome shotgun (WGS) entry which is preliminary data.</text>
</comment>
<keyword evidence="2" id="KW-1185">Reference proteome</keyword>
<dbReference type="STRING" id="1207063.P24_17588"/>
<dbReference type="AlphaFoldDB" id="K2IEL0"/>
<proteinExistence type="predicted"/>
<evidence type="ECO:0000313" key="1">
    <source>
        <dbReference type="EMBL" id="EKE68466.1"/>
    </source>
</evidence>
<evidence type="ECO:0000313" key="2">
    <source>
        <dbReference type="Proteomes" id="UP000006746"/>
    </source>
</evidence>
<gene>
    <name evidence="1" type="ORF">P24_17588</name>
</gene>
<dbReference type="eggNOG" id="ENOG5033ZWZ">
    <property type="taxonomic scope" value="Bacteria"/>
</dbReference>
<reference evidence="1 2" key="1">
    <citation type="journal article" date="2012" name="J. Bacteriol.">
        <title>Genome Sequence of Oceanibaculum indicum Type Strain P24.</title>
        <authorList>
            <person name="Lai Q."/>
            <person name="Shao Z."/>
        </authorList>
    </citation>
    <scope>NUCLEOTIDE SEQUENCE [LARGE SCALE GENOMIC DNA]</scope>
    <source>
        <strain evidence="1 2">P24</strain>
    </source>
</reference>
<accession>K2IEL0</accession>
<organism evidence="1 2">
    <name type="scientific">Oceanibaculum indicum P24</name>
    <dbReference type="NCBI Taxonomy" id="1207063"/>
    <lineage>
        <taxon>Bacteria</taxon>
        <taxon>Pseudomonadati</taxon>
        <taxon>Pseudomonadota</taxon>
        <taxon>Alphaproteobacteria</taxon>
        <taxon>Rhodospirillales</taxon>
        <taxon>Oceanibaculaceae</taxon>
        <taxon>Oceanibaculum</taxon>
    </lineage>
</organism>